<evidence type="ECO:0000256" key="1">
    <source>
        <dbReference type="SAM" id="MobiDB-lite"/>
    </source>
</evidence>
<evidence type="ECO:0000313" key="3">
    <source>
        <dbReference type="Proteomes" id="UP000076532"/>
    </source>
</evidence>
<name>A0A166B314_9AGAM</name>
<dbReference type="EMBL" id="KV417650">
    <property type="protein sequence ID" value="KZP12225.1"/>
    <property type="molecule type" value="Genomic_DNA"/>
</dbReference>
<evidence type="ECO:0000313" key="2">
    <source>
        <dbReference type="EMBL" id="KZP12225.1"/>
    </source>
</evidence>
<feature type="region of interest" description="Disordered" evidence="1">
    <location>
        <begin position="1"/>
        <end position="23"/>
    </location>
</feature>
<sequence>MADKLQEPPFRARNEHLNPTTPTIARRTAERAQVWLDAFQKAWHGDTTLHVIFARYERVRYAERGKERWNDLFRVHLEPIHVSAMMDQRRKARERRMERGRESQERRQDLRRGGGNRDYAEREGLERWSRIREGIRARSYTMG</sequence>
<keyword evidence="3" id="KW-1185">Reference proteome</keyword>
<feature type="region of interest" description="Disordered" evidence="1">
    <location>
        <begin position="86"/>
        <end position="117"/>
    </location>
</feature>
<protein>
    <submittedName>
        <fullName evidence="2">Uncharacterized protein</fullName>
    </submittedName>
</protein>
<gene>
    <name evidence="2" type="ORF">FIBSPDRAFT_898332</name>
</gene>
<dbReference type="Proteomes" id="UP000076532">
    <property type="component" value="Unassembled WGS sequence"/>
</dbReference>
<feature type="compositionally biased region" description="Basic and acidic residues" evidence="1">
    <location>
        <begin position="95"/>
        <end position="112"/>
    </location>
</feature>
<reference evidence="2 3" key="1">
    <citation type="journal article" date="2016" name="Mol. Biol. Evol.">
        <title>Comparative Genomics of Early-Diverging Mushroom-Forming Fungi Provides Insights into the Origins of Lignocellulose Decay Capabilities.</title>
        <authorList>
            <person name="Nagy L.G."/>
            <person name="Riley R."/>
            <person name="Tritt A."/>
            <person name="Adam C."/>
            <person name="Daum C."/>
            <person name="Floudas D."/>
            <person name="Sun H."/>
            <person name="Yadav J.S."/>
            <person name="Pangilinan J."/>
            <person name="Larsson K.H."/>
            <person name="Matsuura K."/>
            <person name="Barry K."/>
            <person name="Labutti K."/>
            <person name="Kuo R."/>
            <person name="Ohm R.A."/>
            <person name="Bhattacharya S.S."/>
            <person name="Shirouzu T."/>
            <person name="Yoshinaga Y."/>
            <person name="Martin F.M."/>
            <person name="Grigoriev I.V."/>
            <person name="Hibbett D.S."/>
        </authorList>
    </citation>
    <scope>NUCLEOTIDE SEQUENCE [LARGE SCALE GENOMIC DNA]</scope>
    <source>
        <strain evidence="2 3">CBS 109695</strain>
    </source>
</reference>
<feature type="compositionally biased region" description="Basic and acidic residues" evidence="1">
    <location>
        <begin position="1"/>
        <end position="16"/>
    </location>
</feature>
<accession>A0A166B314</accession>
<proteinExistence type="predicted"/>
<organism evidence="2 3">
    <name type="scientific">Athelia psychrophila</name>
    <dbReference type="NCBI Taxonomy" id="1759441"/>
    <lineage>
        <taxon>Eukaryota</taxon>
        <taxon>Fungi</taxon>
        <taxon>Dikarya</taxon>
        <taxon>Basidiomycota</taxon>
        <taxon>Agaricomycotina</taxon>
        <taxon>Agaricomycetes</taxon>
        <taxon>Agaricomycetidae</taxon>
        <taxon>Atheliales</taxon>
        <taxon>Atheliaceae</taxon>
        <taxon>Athelia</taxon>
    </lineage>
</organism>
<dbReference type="AlphaFoldDB" id="A0A166B314"/>